<dbReference type="InterPro" id="IPR027450">
    <property type="entry name" value="AlkB-like"/>
</dbReference>
<sequence length="211" mass="24173">MQQTNLFGEIENGQSISLPDADLRYFSQYYQSDEADQLFEYLKAGTPWRQDSIRIAGIERQQPRLSAWYGDSDAEYTYSGLHLVPLPWSQQLLAIKSALETTCACHFNSVLLNYYRDQQDSMGWHSDDEAELGAMPVIASLTFGADREFALKHKTRKELRYKIRLKHGSLLIMQGTTQAHWLHAIAKEKDAVGPRINLTFRRIFGSRSPAK</sequence>
<reference evidence="2 3" key="1">
    <citation type="submission" date="2024-09" db="EMBL/GenBank/DDBJ databases">
        <authorList>
            <person name="Sun Q."/>
            <person name="Mori K."/>
        </authorList>
    </citation>
    <scope>NUCLEOTIDE SEQUENCE [LARGE SCALE GENOMIC DNA]</scope>
    <source>
        <strain evidence="2 3">CCM 8677</strain>
    </source>
</reference>
<dbReference type="InterPro" id="IPR032854">
    <property type="entry name" value="ALKBH3"/>
</dbReference>
<protein>
    <submittedName>
        <fullName evidence="2">Alpha-ketoglutarate-dependent dioxygenase AlkB</fullName>
    </submittedName>
</protein>
<dbReference type="EMBL" id="JBHLXJ010000004">
    <property type="protein sequence ID" value="MFC0349139.1"/>
    <property type="molecule type" value="Genomic_DNA"/>
</dbReference>
<dbReference type="RefSeq" id="WP_390210511.1">
    <property type="nucleotide sequence ID" value="NZ_JBHLXJ010000004.1"/>
</dbReference>
<evidence type="ECO:0000259" key="1">
    <source>
        <dbReference type="PROSITE" id="PS51471"/>
    </source>
</evidence>
<keyword evidence="3" id="KW-1185">Reference proteome</keyword>
<dbReference type="Pfam" id="PF13532">
    <property type="entry name" value="2OG-FeII_Oxy_2"/>
    <property type="match status" value="1"/>
</dbReference>
<dbReference type="InterPro" id="IPR037151">
    <property type="entry name" value="AlkB-like_sf"/>
</dbReference>
<keyword evidence="2" id="KW-0223">Dioxygenase</keyword>
<dbReference type="PANTHER" id="PTHR31212">
    <property type="entry name" value="ALPHA-KETOGLUTARATE-DEPENDENT DIOXYGENASE ALKB HOMOLOG 3"/>
    <property type="match status" value="1"/>
</dbReference>
<organism evidence="2 3">
    <name type="scientific">Undibacterium danionis</name>
    <dbReference type="NCBI Taxonomy" id="1812100"/>
    <lineage>
        <taxon>Bacteria</taxon>
        <taxon>Pseudomonadati</taxon>
        <taxon>Pseudomonadota</taxon>
        <taxon>Betaproteobacteria</taxon>
        <taxon>Burkholderiales</taxon>
        <taxon>Oxalobacteraceae</taxon>
        <taxon>Undibacterium</taxon>
    </lineage>
</organism>
<dbReference type="GO" id="GO:0051213">
    <property type="term" value="F:dioxygenase activity"/>
    <property type="evidence" value="ECO:0007669"/>
    <property type="project" value="UniProtKB-KW"/>
</dbReference>
<feature type="domain" description="Fe2OG dioxygenase" evidence="1">
    <location>
        <begin position="106"/>
        <end position="204"/>
    </location>
</feature>
<dbReference type="InterPro" id="IPR005123">
    <property type="entry name" value="Oxoglu/Fe-dep_dioxygenase_dom"/>
</dbReference>
<accession>A0ABV6IE56</accession>
<comment type="caution">
    <text evidence="2">The sequence shown here is derived from an EMBL/GenBank/DDBJ whole genome shotgun (WGS) entry which is preliminary data.</text>
</comment>
<dbReference type="Proteomes" id="UP001589844">
    <property type="component" value="Unassembled WGS sequence"/>
</dbReference>
<evidence type="ECO:0000313" key="3">
    <source>
        <dbReference type="Proteomes" id="UP001589844"/>
    </source>
</evidence>
<dbReference type="Gene3D" id="2.60.120.590">
    <property type="entry name" value="Alpha-ketoglutarate-dependent dioxygenase AlkB-like"/>
    <property type="match status" value="1"/>
</dbReference>
<gene>
    <name evidence="2" type="ORF">ACFFJH_04935</name>
</gene>
<name>A0ABV6IE56_9BURK</name>
<evidence type="ECO:0000313" key="2">
    <source>
        <dbReference type="EMBL" id="MFC0349139.1"/>
    </source>
</evidence>
<dbReference type="SUPFAM" id="SSF51197">
    <property type="entry name" value="Clavaminate synthase-like"/>
    <property type="match status" value="1"/>
</dbReference>
<keyword evidence="2" id="KW-0560">Oxidoreductase</keyword>
<dbReference type="PROSITE" id="PS51471">
    <property type="entry name" value="FE2OG_OXY"/>
    <property type="match status" value="1"/>
</dbReference>
<dbReference type="PANTHER" id="PTHR31212:SF4">
    <property type="entry name" value="ALPHA-KETOGLUTARATE-DEPENDENT DIOXYGENASE ALKB HOMOLOG 3"/>
    <property type="match status" value="1"/>
</dbReference>
<proteinExistence type="predicted"/>